<evidence type="ECO:0000313" key="6">
    <source>
        <dbReference type="Proteomes" id="UP001221208"/>
    </source>
</evidence>
<comment type="caution">
    <text evidence="5">The sequence shown here is derived from an EMBL/GenBank/DDBJ whole genome shotgun (WGS) entry which is preliminary data.</text>
</comment>
<keyword evidence="6" id="KW-1185">Reference proteome</keyword>
<keyword evidence="2 5" id="KW-0238">DNA-binding</keyword>
<protein>
    <submittedName>
        <fullName evidence="5">LacI family DNA-binding transcriptional regulator</fullName>
    </submittedName>
</protein>
<dbReference type="SUPFAM" id="SSF53822">
    <property type="entry name" value="Periplasmic binding protein-like I"/>
    <property type="match status" value="1"/>
</dbReference>
<dbReference type="PRINTS" id="PR00036">
    <property type="entry name" value="HTHLACI"/>
</dbReference>
<dbReference type="InterPro" id="IPR000843">
    <property type="entry name" value="HTH_LacI"/>
</dbReference>
<dbReference type="InterPro" id="IPR028082">
    <property type="entry name" value="Peripla_BP_I"/>
</dbReference>
<proteinExistence type="predicted"/>
<dbReference type="EMBL" id="JAQQXR010000004">
    <property type="protein sequence ID" value="MDC8758267.1"/>
    <property type="molecule type" value="Genomic_DNA"/>
</dbReference>
<sequence>MTAPPAQGGATVHDVARAAGVSAMTVSRVINGRAGVSAATRGKVDAAIAALQYQPNLAARAARTGTLRVGLLYSNPSAAFLSELLVGAMDQCSQSGGQLMLERCDDLPSQRAAIGKLVAAGADGILVPPPLCDSAAALRQLHGMGVPAVAVATARPLAGVAAVRIDDYQGALALTRHLLGLGHRDIAFIKGDPKHTPAQLRWRAFEDGMRAAGLKVPAGRIAQGYFTYRSGLAAARQLLAAPSRPSAIFASNDDMAAAALAVAHGMQLHVPEDLTVCGFDDTPVATTVWPELTTIHQPIAAMARAAVTLLLEEIRRRRAGEAALAAHQLLAFTLVERASSAPPDPRRGQRA</sequence>
<dbReference type="CDD" id="cd01545">
    <property type="entry name" value="PBP1_SalR"/>
    <property type="match status" value="1"/>
</dbReference>
<dbReference type="PROSITE" id="PS50932">
    <property type="entry name" value="HTH_LACI_2"/>
    <property type="match status" value="1"/>
</dbReference>
<dbReference type="Pfam" id="PF00356">
    <property type="entry name" value="LacI"/>
    <property type="match status" value="1"/>
</dbReference>
<dbReference type="PROSITE" id="PS00356">
    <property type="entry name" value="HTH_LACI_1"/>
    <property type="match status" value="1"/>
</dbReference>
<dbReference type="Gene3D" id="3.40.50.2300">
    <property type="match status" value="2"/>
</dbReference>
<organism evidence="5 6">
    <name type="scientific">Janthinobacterium fluminis</name>
    <dbReference type="NCBI Taxonomy" id="2987524"/>
    <lineage>
        <taxon>Bacteria</taxon>
        <taxon>Pseudomonadati</taxon>
        <taxon>Pseudomonadota</taxon>
        <taxon>Betaproteobacteria</taxon>
        <taxon>Burkholderiales</taxon>
        <taxon>Oxalobacteraceae</taxon>
        <taxon>Janthinobacterium</taxon>
    </lineage>
</organism>
<keyword evidence="3" id="KW-0804">Transcription</keyword>
<dbReference type="SMART" id="SM00354">
    <property type="entry name" value="HTH_LACI"/>
    <property type="match status" value="1"/>
</dbReference>
<reference evidence="5 6" key="1">
    <citation type="submission" date="2022-10" db="EMBL/GenBank/DDBJ databases">
        <title>Janthinobacterium sp. hw3 Genome sequencing.</title>
        <authorList>
            <person name="Park S."/>
        </authorList>
    </citation>
    <scope>NUCLEOTIDE SEQUENCE [LARGE SCALE GENOMIC DNA]</scope>
    <source>
        <strain evidence="6">hw3</strain>
    </source>
</reference>
<evidence type="ECO:0000256" key="1">
    <source>
        <dbReference type="ARBA" id="ARBA00023015"/>
    </source>
</evidence>
<dbReference type="Proteomes" id="UP001221208">
    <property type="component" value="Unassembled WGS sequence"/>
</dbReference>
<dbReference type="InterPro" id="IPR010982">
    <property type="entry name" value="Lambda_DNA-bd_dom_sf"/>
</dbReference>
<dbReference type="PANTHER" id="PTHR30146:SF153">
    <property type="entry name" value="LACTOSE OPERON REPRESSOR"/>
    <property type="match status" value="1"/>
</dbReference>
<name>A0ABT5JZW7_9BURK</name>
<dbReference type="GO" id="GO:0003677">
    <property type="term" value="F:DNA binding"/>
    <property type="evidence" value="ECO:0007669"/>
    <property type="project" value="UniProtKB-KW"/>
</dbReference>
<evidence type="ECO:0000256" key="2">
    <source>
        <dbReference type="ARBA" id="ARBA00023125"/>
    </source>
</evidence>
<gene>
    <name evidence="5" type="ORF">OIK44_11770</name>
</gene>
<dbReference type="SUPFAM" id="SSF47413">
    <property type="entry name" value="lambda repressor-like DNA-binding domains"/>
    <property type="match status" value="1"/>
</dbReference>
<keyword evidence="1" id="KW-0805">Transcription regulation</keyword>
<dbReference type="Pfam" id="PF13377">
    <property type="entry name" value="Peripla_BP_3"/>
    <property type="match status" value="1"/>
</dbReference>
<dbReference type="Gene3D" id="1.10.260.40">
    <property type="entry name" value="lambda repressor-like DNA-binding domains"/>
    <property type="match status" value="1"/>
</dbReference>
<dbReference type="InterPro" id="IPR046335">
    <property type="entry name" value="LacI/GalR-like_sensor"/>
</dbReference>
<evidence type="ECO:0000259" key="4">
    <source>
        <dbReference type="PROSITE" id="PS50932"/>
    </source>
</evidence>
<evidence type="ECO:0000256" key="3">
    <source>
        <dbReference type="ARBA" id="ARBA00023163"/>
    </source>
</evidence>
<evidence type="ECO:0000313" key="5">
    <source>
        <dbReference type="EMBL" id="MDC8758267.1"/>
    </source>
</evidence>
<feature type="domain" description="HTH lacI-type" evidence="4">
    <location>
        <begin position="10"/>
        <end position="64"/>
    </location>
</feature>
<dbReference type="CDD" id="cd01392">
    <property type="entry name" value="HTH_LacI"/>
    <property type="match status" value="1"/>
</dbReference>
<accession>A0ABT5JZW7</accession>
<dbReference type="PANTHER" id="PTHR30146">
    <property type="entry name" value="LACI-RELATED TRANSCRIPTIONAL REPRESSOR"/>
    <property type="match status" value="1"/>
</dbReference>
<dbReference type="RefSeq" id="WP_273670945.1">
    <property type="nucleotide sequence ID" value="NZ_JAQQXR010000004.1"/>
</dbReference>